<dbReference type="GO" id="GO:0006357">
    <property type="term" value="P:regulation of transcription by RNA polymerase II"/>
    <property type="evidence" value="ECO:0007669"/>
    <property type="project" value="TreeGrafter"/>
</dbReference>
<reference evidence="11" key="3">
    <citation type="submission" date="2014-06" db="EMBL/GenBank/DDBJ databases">
        <authorList>
            <person name="Berkman J.Paul."/>
        </authorList>
    </citation>
    <scope>NUCLEOTIDE SEQUENCE [LARGE SCALE GENOMIC DNA]</scope>
</reference>
<reference evidence="12" key="1">
    <citation type="submission" date="2014-06" db="EMBL/GenBank/DDBJ databases">
        <authorList>
            <person name="Berkman P.J."/>
        </authorList>
    </citation>
    <scope>NUCLEOTIDE SEQUENCE [LARGE SCALE GENOMIC DNA]</scope>
</reference>
<evidence type="ECO:0000256" key="2">
    <source>
        <dbReference type="ARBA" id="ARBA00005770"/>
    </source>
</evidence>
<sequence>MDLLTQLDNDIDMLLKVMSSSVAYVSRKAKHSVLPDSSVPLTILGKTEAIEPEEMDQAIAELVEDLVEKADSIRAIIRHLPTEESLGGDAELEAELKRMEGEMKVVNDEYRSAVQEAERFRVEVGELVRLISERQIEGRAWLVNELEGNDSGKSVSG</sequence>
<evidence type="ECO:0000313" key="10">
    <source>
        <dbReference type="EMBL" id="CDR88648.1"/>
    </source>
</evidence>
<dbReference type="STRING" id="49012.A0A0F7RZV8"/>
<dbReference type="SUPFAM" id="SSF140718">
    <property type="entry name" value="Mediator hinge subcomplex-like"/>
    <property type="match status" value="1"/>
</dbReference>
<dbReference type="GO" id="GO:0016592">
    <property type="term" value="C:mediator complex"/>
    <property type="evidence" value="ECO:0007669"/>
    <property type="project" value="UniProtKB-UniRule"/>
</dbReference>
<evidence type="ECO:0000313" key="12">
    <source>
        <dbReference type="Proteomes" id="UP000242770"/>
    </source>
</evidence>
<comment type="subcellular location">
    <subcellularLocation>
        <location evidence="1 8">Nucleus</location>
    </subcellularLocation>
</comment>
<dbReference type="EMBL" id="CCFA01002785">
    <property type="protein sequence ID" value="CDS00579.1"/>
    <property type="molecule type" value="Genomic_DNA"/>
</dbReference>
<comment type="similarity">
    <text evidence="2 8">Belongs to the Mediator complex subunit 21 family.</text>
</comment>
<accession>A0A0F7RZV8</accession>
<evidence type="ECO:0000256" key="7">
    <source>
        <dbReference type="ARBA" id="ARBA00023242"/>
    </source>
</evidence>
<dbReference type="OrthoDB" id="526653at2759"/>
<comment type="function">
    <text evidence="8">Component of the Mediator complex, a coactivator involved in the regulated transcription of nearly all RNA polymerase II-dependent genes. Mediator functions as a bridge to convey information from gene-specific regulatory proteins to the basal RNA polymerase II transcription machinery. Mediator is recruited to promoters by direct interactions with regulatory proteins and serves as a scaffold for the assembly of a functional preinitiation complex with RNA polymerase II and the general transcription factors.</text>
</comment>
<evidence type="ECO:0000256" key="9">
    <source>
        <dbReference type="SAM" id="Coils"/>
    </source>
</evidence>
<evidence type="ECO:0000256" key="4">
    <source>
        <dbReference type="ARBA" id="ARBA00023015"/>
    </source>
</evidence>
<evidence type="ECO:0000256" key="3">
    <source>
        <dbReference type="ARBA" id="ARBA00019691"/>
    </source>
</evidence>
<keyword evidence="9" id="KW-0175">Coiled coil</keyword>
<evidence type="ECO:0000313" key="11">
    <source>
        <dbReference type="EMBL" id="CDS00579.1"/>
    </source>
</evidence>
<dbReference type="AlphaFoldDB" id="A0A0F7RZV8"/>
<dbReference type="PANTHER" id="PTHR13381:SF0">
    <property type="entry name" value="MEDIATOR OF RNA POLYMERASE II TRANSCRIPTION SUBUNIT 21"/>
    <property type="match status" value="1"/>
</dbReference>
<keyword evidence="7 8" id="KW-0539">Nucleus</keyword>
<protein>
    <recommendedName>
        <fullName evidence="3 8">Mediator of RNA polymerase II transcription subunit 21</fullName>
    </recommendedName>
</protein>
<dbReference type="EMBL" id="LK056685">
    <property type="protein sequence ID" value="CDR88648.1"/>
    <property type="molecule type" value="Genomic_DNA"/>
</dbReference>
<comment type="subunit">
    <text evidence="8">Component of the Mediator complex.</text>
</comment>
<keyword evidence="5 8" id="KW-0010">Activator</keyword>
<dbReference type="Gene3D" id="6.10.280.10">
    <property type="entry name" value="Mediator complex, subunit Med21"/>
    <property type="match status" value="1"/>
</dbReference>
<dbReference type="InterPro" id="IPR037212">
    <property type="entry name" value="Med7/Med21-like"/>
</dbReference>
<keyword evidence="12" id="KW-1185">Reference proteome</keyword>
<evidence type="ECO:0000256" key="6">
    <source>
        <dbReference type="ARBA" id="ARBA00023163"/>
    </source>
</evidence>
<reference evidence="10" key="2">
    <citation type="submission" date="2014-06" db="EMBL/GenBank/DDBJ databases">
        <authorList>
            <person name="Ju J."/>
            <person name="Zhang J."/>
        </authorList>
    </citation>
    <scope>NUCLEOTIDE SEQUENCE</scope>
    <source>
        <strain evidence="10">SscI8</strain>
    </source>
</reference>
<gene>
    <name evidence="11" type="primary">SSCI46530.1</name>
    <name evidence="10" type="ORF">SPSC_05252</name>
</gene>
<name>A0A0F7RZV8_9BASI</name>
<evidence type="ECO:0000256" key="1">
    <source>
        <dbReference type="ARBA" id="ARBA00004123"/>
    </source>
</evidence>
<organism evidence="11 12">
    <name type="scientific">Sporisorium scitamineum</name>
    <dbReference type="NCBI Taxonomy" id="49012"/>
    <lineage>
        <taxon>Eukaryota</taxon>
        <taxon>Fungi</taxon>
        <taxon>Dikarya</taxon>
        <taxon>Basidiomycota</taxon>
        <taxon>Ustilaginomycotina</taxon>
        <taxon>Ustilaginomycetes</taxon>
        <taxon>Ustilaginales</taxon>
        <taxon>Ustilaginaceae</taxon>
        <taxon>Sporisorium</taxon>
    </lineage>
</organism>
<dbReference type="Pfam" id="PF11221">
    <property type="entry name" value="Med21"/>
    <property type="match status" value="1"/>
</dbReference>
<keyword evidence="4 8" id="KW-0805">Transcription regulation</keyword>
<dbReference type="PANTHER" id="PTHR13381">
    <property type="entry name" value="RNA POLYMERASE II HOLOENZYME COMPONENT SRB7"/>
    <property type="match status" value="1"/>
</dbReference>
<proteinExistence type="inferred from homology"/>
<keyword evidence="6 8" id="KW-0804">Transcription</keyword>
<feature type="coiled-coil region" evidence="9">
    <location>
        <begin position="89"/>
        <end position="116"/>
    </location>
</feature>
<dbReference type="Proteomes" id="UP000242770">
    <property type="component" value="Unassembled WGS sequence"/>
</dbReference>
<evidence type="ECO:0000256" key="5">
    <source>
        <dbReference type="ARBA" id="ARBA00023159"/>
    </source>
</evidence>
<dbReference type="InterPro" id="IPR021384">
    <property type="entry name" value="Mediator_Med21"/>
</dbReference>
<dbReference type="GO" id="GO:0003712">
    <property type="term" value="F:transcription coregulator activity"/>
    <property type="evidence" value="ECO:0007669"/>
    <property type="project" value="TreeGrafter"/>
</dbReference>
<evidence type="ECO:0000256" key="8">
    <source>
        <dbReference type="RuleBase" id="RU366036"/>
    </source>
</evidence>